<organism evidence="1 2">
    <name type="scientific">Paenibacillus gansuensis</name>
    <dbReference type="NCBI Taxonomy" id="306542"/>
    <lineage>
        <taxon>Bacteria</taxon>
        <taxon>Bacillati</taxon>
        <taxon>Bacillota</taxon>
        <taxon>Bacilli</taxon>
        <taxon>Bacillales</taxon>
        <taxon>Paenibacillaceae</taxon>
        <taxon>Paenibacillus</taxon>
    </lineage>
</organism>
<accession>A0ABW5PHA0</accession>
<name>A0ABW5PHA0_9BACL</name>
<gene>
    <name evidence="1" type="ORF">ACFSUF_20075</name>
</gene>
<dbReference type="Proteomes" id="UP001597541">
    <property type="component" value="Unassembled WGS sequence"/>
</dbReference>
<evidence type="ECO:0000313" key="1">
    <source>
        <dbReference type="EMBL" id="MFD2614715.1"/>
    </source>
</evidence>
<keyword evidence="2" id="KW-1185">Reference proteome</keyword>
<protein>
    <recommendedName>
        <fullName evidence="3">Transposase</fullName>
    </recommendedName>
</protein>
<proteinExistence type="predicted"/>
<dbReference type="RefSeq" id="WP_377605891.1">
    <property type="nucleotide sequence ID" value="NZ_JBHUME010000013.1"/>
</dbReference>
<reference evidence="2" key="1">
    <citation type="journal article" date="2019" name="Int. J. Syst. Evol. Microbiol.">
        <title>The Global Catalogue of Microorganisms (GCM) 10K type strain sequencing project: providing services to taxonomists for standard genome sequencing and annotation.</title>
        <authorList>
            <consortium name="The Broad Institute Genomics Platform"/>
            <consortium name="The Broad Institute Genome Sequencing Center for Infectious Disease"/>
            <person name="Wu L."/>
            <person name="Ma J."/>
        </authorList>
    </citation>
    <scope>NUCLEOTIDE SEQUENCE [LARGE SCALE GENOMIC DNA]</scope>
    <source>
        <strain evidence="2">KCTC 3950</strain>
    </source>
</reference>
<comment type="caution">
    <text evidence="1">The sequence shown here is derived from an EMBL/GenBank/DDBJ whole genome shotgun (WGS) entry which is preliminary data.</text>
</comment>
<dbReference type="EMBL" id="JBHUME010000013">
    <property type="protein sequence ID" value="MFD2614715.1"/>
    <property type="molecule type" value="Genomic_DNA"/>
</dbReference>
<evidence type="ECO:0000313" key="2">
    <source>
        <dbReference type="Proteomes" id="UP001597541"/>
    </source>
</evidence>
<sequence>MLYTMKIELLTNEKEHELLSNVMKVFNTVCNHISQIGFRTKTHRNKIKLSKQCYMLMREKYNLPSAMVVRAIGKVVEGYKSDGKRELQFGENTSVVYDTKLLKFNWMNNVSISTFEGRIQVPFKVVGYRQGTYERRVNGQADLILQGNRFYLLLLVDLPEASNITIMEFAEVIT</sequence>
<evidence type="ECO:0008006" key="3">
    <source>
        <dbReference type="Google" id="ProtNLM"/>
    </source>
</evidence>